<dbReference type="PROSITE" id="PS50835">
    <property type="entry name" value="IG_LIKE"/>
    <property type="match status" value="1"/>
</dbReference>
<keyword evidence="10" id="KW-1185">Reference proteome</keyword>
<evidence type="ECO:0000256" key="5">
    <source>
        <dbReference type="ARBA" id="ARBA00023319"/>
    </source>
</evidence>
<evidence type="ECO:0000313" key="10">
    <source>
        <dbReference type="Proteomes" id="UP000314980"/>
    </source>
</evidence>
<accession>A0A4W6EAN0</accession>
<reference evidence="10" key="1">
    <citation type="submission" date="2015-09" db="EMBL/GenBank/DDBJ databases">
        <authorList>
            <person name="Sai Rama Sridatta P."/>
        </authorList>
    </citation>
    <scope>NUCLEOTIDE SEQUENCE [LARGE SCALE GENOMIC DNA]</scope>
</reference>
<evidence type="ECO:0000256" key="1">
    <source>
        <dbReference type="ARBA" id="ARBA00004370"/>
    </source>
</evidence>
<keyword evidence="3 6" id="KW-1133">Transmembrane helix</keyword>
<dbReference type="Proteomes" id="UP000314980">
    <property type="component" value="Unassembled WGS sequence"/>
</dbReference>
<feature type="transmembrane region" description="Helical" evidence="6">
    <location>
        <begin position="198"/>
        <end position="220"/>
    </location>
</feature>
<dbReference type="GO" id="GO:0050852">
    <property type="term" value="P:T cell receptor signaling pathway"/>
    <property type="evidence" value="ECO:0007669"/>
    <property type="project" value="TreeGrafter"/>
</dbReference>
<keyword evidence="4 6" id="KW-0472">Membrane</keyword>
<keyword evidence="5" id="KW-0393">Immunoglobulin domain</keyword>
<dbReference type="SUPFAM" id="SSF48726">
    <property type="entry name" value="Immunoglobulin"/>
    <property type="match status" value="2"/>
</dbReference>
<name>A0A4W6EAN0_LATCA</name>
<evidence type="ECO:0000256" key="4">
    <source>
        <dbReference type="ARBA" id="ARBA00023136"/>
    </source>
</evidence>
<dbReference type="InterPro" id="IPR007110">
    <property type="entry name" value="Ig-like_dom"/>
</dbReference>
<feature type="signal peptide" evidence="7">
    <location>
        <begin position="1"/>
        <end position="32"/>
    </location>
</feature>
<reference evidence="9" key="3">
    <citation type="submission" date="2025-09" db="UniProtKB">
        <authorList>
            <consortium name="Ensembl"/>
        </authorList>
    </citation>
    <scope>IDENTIFICATION</scope>
</reference>
<dbReference type="FunFam" id="2.60.40.10:FF:000088">
    <property type="entry name" value="Butyrophilin subfamily 1 member A1"/>
    <property type="match status" value="1"/>
</dbReference>
<dbReference type="Ensembl" id="ENSLCAT00010036597.1">
    <property type="protein sequence ID" value="ENSLCAP00010035757.1"/>
    <property type="gene ID" value="ENSLCAG00010016767.1"/>
</dbReference>
<evidence type="ECO:0000259" key="8">
    <source>
        <dbReference type="PROSITE" id="PS50835"/>
    </source>
</evidence>
<dbReference type="InterPro" id="IPR036179">
    <property type="entry name" value="Ig-like_dom_sf"/>
</dbReference>
<keyword evidence="2 6" id="KW-0812">Transmembrane</keyword>
<dbReference type="Gene3D" id="2.60.40.10">
    <property type="entry name" value="Immunoglobulins"/>
    <property type="match status" value="2"/>
</dbReference>
<dbReference type="GO" id="GO:0005102">
    <property type="term" value="F:signaling receptor binding"/>
    <property type="evidence" value="ECO:0007669"/>
    <property type="project" value="TreeGrafter"/>
</dbReference>
<dbReference type="InterPro" id="IPR053896">
    <property type="entry name" value="BTN3A2-like_Ig-C"/>
</dbReference>
<comment type="subcellular location">
    <subcellularLocation>
        <location evidence="1">Membrane</location>
    </subcellularLocation>
</comment>
<dbReference type="Pfam" id="PF22705">
    <property type="entry name" value="C2-set_3"/>
    <property type="match status" value="1"/>
</dbReference>
<dbReference type="InParanoid" id="A0A4W6EAN0"/>
<proteinExistence type="predicted"/>
<dbReference type="PANTHER" id="PTHR24100:SF151">
    <property type="entry name" value="ICOS LIGAND"/>
    <property type="match status" value="1"/>
</dbReference>
<feature type="domain" description="Ig-like" evidence="8">
    <location>
        <begin position="102"/>
        <end position="195"/>
    </location>
</feature>
<dbReference type="AlphaFoldDB" id="A0A4W6EAN0"/>
<protein>
    <recommendedName>
        <fullName evidence="8">Ig-like domain-containing protein</fullName>
    </recommendedName>
</protein>
<organism evidence="9 10">
    <name type="scientific">Lates calcarifer</name>
    <name type="common">Barramundi</name>
    <name type="synonym">Holocentrus calcarifer</name>
    <dbReference type="NCBI Taxonomy" id="8187"/>
    <lineage>
        <taxon>Eukaryota</taxon>
        <taxon>Metazoa</taxon>
        <taxon>Chordata</taxon>
        <taxon>Craniata</taxon>
        <taxon>Vertebrata</taxon>
        <taxon>Euteleostomi</taxon>
        <taxon>Actinopterygii</taxon>
        <taxon>Neopterygii</taxon>
        <taxon>Teleostei</taxon>
        <taxon>Neoteleostei</taxon>
        <taxon>Acanthomorphata</taxon>
        <taxon>Carangaria</taxon>
        <taxon>Carangaria incertae sedis</taxon>
        <taxon>Centropomidae</taxon>
        <taxon>Lates</taxon>
    </lineage>
</organism>
<evidence type="ECO:0000256" key="3">
    <source>
        <dbReference type="ARBA" id="ARBA00022989"/>
    </source>
</evidence>
<dbReference type="GeneTree" id="ENSGT01050000244843"/>
<feature type="chain" id="PRO_5021446386" description="Ig-like domain-containing protein" evidence="7">
    <location>
        <begin position="33"/>
        <end position="273"/>
    </location>
</feature>
<dbReference type="GO" id="GO:0001817">
    <property type="term" value="P:regulation of cytokine production"/>
    <property type="evidence" value="ECO:0007669"/>
    <property type="project" value="TreeGrafter"/>
</dbReference>
<evidence type="ECO:0000256" key="7">
    <source>
        <dbReference type="SAM" id="SignalP"/>
    </source>
</evidence>
<dbReference type="PANTHER" id="PTHR24100">
    <property type="entry name" value="BUTYROPHILIN"/>
    <property type="match status" value="1"/>
</dbReference>
<sequence length="273" mass="30421">MLLPGDGGASRVLFLHHMTFCLLLLQPHTVVALLGDNVTRCPAWTRPDLKHVDNKYPSYEGRTSLFVDRLERGDVSLQISRVQLLDEGTYRCFVPRSGYISPVSFLGAVSSPVIRMTKHSRAVVLECESKGWYPEPEVLWLDGEGNLLSAGPTETVRGPDDLYTVSSRVTVEKRHSNSFTCRVQQNKTNQARELSSSVLSWVEISILALGLIAMLLALALQTYLCILRYCTCLFSSCFSGSYTQQFTVVLNHFVFDRLEPAASQPNSVANTLE</sequence>
<dbReference type="InterPro" id="IPR050504">
    <property type="entry name" value="IgSF_BTN/MOG"/>
</dbReference>
<reference evidence="9" key="2">
    <citation type="submission" date="2025-08" db="UniProtKB">
        <authorList>
            <consortium name="Ensembl"/>
        </authorList>
    </citation>
    <scope>IDENTIFICATION</scope>
</reference>
<evidence type="ECO:0000256" key="2">
    <source>
        <dbReference type="ARBA" id="ARBA00022692"/>
    </source>
</evidence>
<evidence type="ECO:0000256" key="6">
    <source>
        <dbReference type="SAM" id="Phobius"/>
    </source>
</evidence>
<dbReference type="InterPro" id="IPR013783">
    <property type="entry name" value="Ig-like_fold"/>
</dbReference>
<evidence type="ECO:0000313" key="9">
    <source>
        <dbReference type="Ensembl" id="ENSLCAP00010035757.1"/>
    </source>
</evidence>
<keyword evidence="7" id="KW-0732">Signal</keyword>
<dbReference type="GO" id="GO:0009897">
    <property type="term" value="C:external side of plasma membrane"/>
    <property type="evidence" value="ECO:0007669"/>
    <property type="project" value="TreeGrafter"/>
</dbReference>